<dbReference type="AlphaFoldDB" id="A0AAU8PQU5"/>
<dbReference type="KEGG" id="etr:ETAE_3180"/>
<gene>
    <name evidence="1" type="ordered locus">ETAE_3180</name>
</gene>
<keyword evidence="2" id="KW-1185">Reference proteome</keyword>
<accession>A0AAU8PQU5</accession>
<reference evidence="1 2" key="1">
    <citation type="journal article" date="2009" name="PLoS ONE">
        <title>Genome sequence of the versatile fish pathogen Edwardsiella tarda provides insights into its adaptation to broad host ranges and intracellular niches.</title>
        <authorList>
            <person name="Wang Q."/>
            <person name="Yang M."/>
            <person name="Xiao J."/>
            <person name="Wu H."/>
            <person name="Wang X."/>
            <person name="Lv Y."/>
            <person name="Xu L."/>
            <person name="Zheng H."/>
            <person name="Wang S."/>
            <person name="Zhao G."/>
            <person name="Liu Q."/>
            <person name="Zhang Y."/>
        </authorList>
    </citation>
    <scope>NUCLEOTIDE SEQUENCE [LARGE SCALE GENOMIC DNA]</scope>
    <source>
        <strain evidence="2">EIB202 / CCTCC M208068</strain>
    </source>
</reference>
<dbReference type="EMBL" id="CP001135">
    <property type="protein sequence ID" value="ACY86011.1"/>
    <property type="molecule type" value="Genomic_DNA"/>
</dbReference>
<proteinExistence type="predicted"/>
<dbReference type="Proteomes" id="UP000002634">
    <property type="component" value="Chromosome"/>
</dbReference>
<name>A0AAU8PQU5_EDWPI</name>
<evidence type="ECO:0000313" key="1">
    <source>
        <dbReference type="EMBL" id="ACY86011.1"/>
    </source>
</evidence>
<evidence type="ECO:0000313" key="2">
    <source>
        <dbReference type="Proteomes" id="UP000002634"/>
    </source>
</evidence>
<sequence>MLEPIPLGHKRVLLSHDTNSAILKFDKEAFLFARDTTNM</sequence>
<organism evidence="1 2">
    <name type="scientific">Edwardsiella piscicida</name>
    <dbReference type="NCBI Taxonomy" id="1263550"/>
    <lineage>
        <taxon>Bacteria</taxon>
        <taxon>Pseudomonadati</taxon>
        <taxon>Pseudomonadota</taxon>
        <taxon>Gammaproteobacteria</taxon>
        <taxon>Enterobacterales</taxon>
        <taxon>Hafniaceae</taxon>
        <taxon>Edwardsiella</taxon>
    </lineage>
</organism>
<protein>
    <submittedName>
        <fullName evidence="1">Uncharacterized protein</fullName>
    </submittedName>
</protein>